<gene>
    <name evidence="1" type="ORF">Vadar_013426</name>
</gene>
<proteinExistence type="predicted"/>
<accession>A0ACB7YLM6</accession>
<dbReference type="EMBL" id="CM037161">
    <property type="protein sequence ID" value="KAH7854405.1"/>
    <property type="molecule type" value="Genomic_DNA"/>
</dbReference>
<sequence length="336" mass="38685">MKNRAFDFTVLSFLFIGLLFIFIYSSSSLQPLFSFRKSLTSNTFNMTMQTDELDEVLAETSMKNKTLIIAMVNKAYVEGDKSMFDLFMDGFWYGDGTQALIDHLLIVASDQVSYRRCKFLRLHCYKLETDGVDFEGERLYLSDDFIKMMWRRTLFLGDVLKRGYNFIFTDTDVLWFRNPFTVLSPNETIDLQISTDSFKGDELAKSNHINTGFYMVRSNNRTIAMLDSWYARKDNSGGKKEQDVLAMLMTNGVFRRLGLRVSFLDTIYFSGFCENSRDVGVVVTVHANCCRSISAKATDLMAVIHDWKRAKGLSGNETSTFRWSEHVACRNTLKNI</sequence>
<name>A0ACB7YLM6_9ERIC</name>
<organism evidence="1 2">
    <name type="scientific">Vaccinium darrowii</name>
    <dbReference type="NCBI Taxonomy" id="229202"/>
    <lineage>
        <taxon>Eukaryota</taxon>
        <taxon>Viridiplantae</taxon>
        <taxon>Streptophyta</taxon>
        <taxon>Embryophyta</taxon>
        <taxon>Tracheophyta</taxon>
        <taxon>Spermatophyta</taxon>
        <taxon>Magnoliopsida</taxon>
        <taxon>eudicotyledons</taxon>
        <taxon>Gunneridae</taxon>
        <taxon>Pentapetalae</taxon>
        <taxon>asterids</taxon>
        <taxon>Ericales</taxon>
        <taxon>Ericaceae</taxon>
        <taxon>Vaccinioideae</taxon>
        <taxon>Vaccinieae</taxon>
        <taxon>Vaccinium</taxon>
    </lineage>
</organism>
<comment type="caution">
    <text evidence="1">The sequence shown here is derived from an EMBL/GenBank/DDBJ whole genome shotgun (WGS) entry which is preliminary data.</text>
</comment>
<evidence type="ECO:0000313" key="1">
    <source>
        <dbReference type="EMBL" id="KAH7854405.1"/>
    </source>
</evidence>
<evidence type="ECO:0000313" key="2">
    <source>
        <dbReference type="Proteomes" id="UP000828048"/>
    </source>
</evidence>
<reference evidence="1 2" key="1">
    <citation type="journal article" date="2021" name="Hortic Res">
        <title>High-quality reference genome and annotation aids understanding of berry development for evergreen blueberry (Vaccinium darrowii).</title>
        <authorList>
            <person name="Yu J."/>
            <person name="Hulse-Kemp A.M."/>
            <person name="Babiker E."/>
            <person name="Staton M."/>
        </authorList>
    </citation>
    <scope>NUCLEOTIDE SEQUENCE [LARGE SCALE GENOMIC DNA]</scope>
    <source>
        <strain evidence="2">cv. NJ 8807/NJ 8810</strain>
        <tissue evidence="1">Young leaf</tissue>
    </source>
</reference>
<keyword evidence="2" id="KW-1185">Reference proteome</keyword>
<protein>
    <submittedName>
        <fullName evidence="1">Uncharacterized protein</fullName>
    </submittedName>
</protein>
<dbReference type="Proteomes" id="UP000828048">
    <property type="component" value="Chromosome 11"/>
</dbReference>